<organism evidence="2 3">
    <name type="scientific">Drosophila mojavensis</name>
    <name type="common">Fruit fly</name>
    <dbReference type="NCBI Taxonomy" id="7230"/>
    <lineage>
        <taxon>Eukaryota</taxon>
        <taxon>Metazoa</taxon>
        <taxon>Ecdysozoa</taxon>
        <taxon>Arthropoda</taxon>
        <taxon>Hexapoda</taxon>
        <taxon>Insecta</taxon>
        <taxon>Pterygota</taxon>
        <taxon>Neoptera</taxon>
        <taxon>Endopterygota</taxon>
        <taxon>Diptera</taxon>
        <taxon>Brachycera</taxon>
        <taxon>Muscomorpha</taxon>
        <taxon>Ephydroidea</taxon>
        <taxon>Drosophilidae</taxon>
        <taxon>Drosophila</taxon>
    </lineage>
</organism>
<dbReference type="AlphaFoldDB" id="B4KTY2"/>
<protein>
    <submittedName>
        <fullName evidence="2">Uncharacterized protein</fullName>
    </submittedName>
</protein>
<evidence type="ECO:0000313" key="2">
    <source>
        <dbReference type="EMBL" id="EDW10708.2"/>
    </source>
</evidence>
<dbReference type="Proteomes" id="UP000009192">
    <property type="component" value="Unassembled WGS sequence"/>
</dbReference>
<evidence type="ECO:0000313" key="3">
    <source>
        <dbReference type="Proteomes" id="UP000009192"/>
    </source>
</evidence>
<reference evidence="2 3" key="1">
    <citation type="journal article" date="2007" name="Nature">
        <title>Evolution of genes and genomes on the Drosophila phylogeny.</title>
        <authorList>
            <consortium name="Drosophila 12 Genomes Consortium"/>
            <person name="Clark A.G."/>
            <person name="Eisen M.B."/>
            <person name="Smith D.R."/>
            <person name="Bergman C.M."/>
            <person name="Oliver B."/>
            <person name="Markow T.A."/>
            <person name="Kaufman T.C."/>
            <person name="Kellis M."/>
            <person name="Gelbart W."/>
            <person name="Iyer V.N."/>
            <person name="Pollard D.A."/>
            <person name="Sackton T.B."/>
            <person name="Larracuente A.M."/>
            <person name="Singh N.D."/>
            <person name="Abad J.P."/>
            <person name="Abt D.N."/>
            <person name="Adryan B."/>
            <person name="Aguade M."/>
            <person name="Akashi H."/>
            <person name="Anderson W.W."/>
            <person name="Aquadro C.F."/>
            <person name="Ardell D.H."/>
            <person name="Arguello R."/>
            <person name="Artieri C.G."/>
            <person name="Barbash D.A."/>
            <person name="Barker D."/>
            <person name="Barsanti P."/>
            <person name="Batterham P."/>
            <person name="Batzoglou S."/>
            <person name="Begun D."/>
            <person name="Bhutkar A."/>
            <person name="Blanco E."/>
            <person name="Bosak S.A."/>
            <person name="Bradley R.K."/>
            <person name="Brand A.D."/>
            <person name="Brent M.R."/>
            <person name="Brooks A.N."/>
            <person name="Brown R.H."/>
            <person name="Butlin R.K."/>
            <person name="Caggese C."/>
            <person name="Calvi B.R."/>
            <person name="Bernardo de Carvalho A."/>
            <person name="Caspi A."/>
            <person name="Castrezana S."/>
            <person name="Celniker S.E."/>
            <person name="Chang J.L."/>
            <person name="Chapple C."/>
            <person name="Chatterji S."/>
            <person name="Chinwalla A."/>
            <person name="Civetta A."/>
            <person name="Clifton S.W."/>
            <person name="Comeron J.M."/>
            <person name="Costello J.C."/>
            <person name="Coyne J.A."/>
            <person name="Daub J."/>
            <person name="David R.G."/>
            <person name="Delcher A.L."/>
            <person name="Delehaunty K."/>
            <person name="Do C.B."/>
            <person name="Ebling H."/>
            <person name="Edwards K."/>
            <person name="Eickbush T."/>
            <person name="Evans J.D."/>
            <person name="Filipski A."/>
            <person name="Findeiss S."/>
            <person name="Freyhult E."/>
            <person name="Fulton L."/>
            <person name="Fulton R."/>
            <person name="Garcia A.C."/>
            <person name="Gardiner A."/>
            <person name="Garfield D.A."/>
            <person name="Garvin B.E."/>
            <person name="Gibson G."/>
            <person name="Gilbert D."/>
            <person name="Gnerre S."/>
            <person name="Godfrey J."/>
            <person name="Good R."/>
            <person name="Gotea V."/>
            <person name="Gravely B."/>
            <person name="Greenberg A.J."/>
            <person name="Griffiths-Jones S."/>
            <person name="Gross S."/>
            <person name="Guigo R."/>
            <person name="Gustafson E.A."/>
            <person name="Haerty W."/>
            <person name="Hahn M.W."/>
            <person name="Halligan D.L."/>
            <person name="Halpern A.L."/>
            <person name="Halter G.M."/>
            <person name="Han M.V."/>
            <person name="Heger A."/>
            <person name="Hillier L."/>
            <person name="Hinrichs A.S."/>
            <person name="Holmes I."/>
            <person name="Hoskins R.A."/>
            <person name="Hubisz M.J."/>
            <person name="Hultmark D."/>
            <person name="Huntley M.A."/>
            <person name="Jaffe D.B."/>
            <person name="Jagadeeshan S."/>
            <person name="Jeck W.R."/>
            <person name="Johnson J."/>
            <person name="Jones C.D."/>
            <person name="Jordan W.C."/>
            <person name="Karpen G.H."/>
            <person name="Kataoka E."/>
            <person name="Keightley P.D."/>
            <person name="Kheradpour P."/>
            <person name="Kirkness E.F."/>
            <person name="Koerich L.B."/>
            <person name="Kristiansen K."/>
            <person name="Kudrna D."/>
            <person name="Kulathinal R.J."/>
            <person name="Kumar S."/>
            <person name="Kwok R."/>
            <person name="Lander E."/>
            <person name="Langley C.H."/>
            <person name="Lapoint R."/>
            <person name="Lazzaro B.P."/>
            <person name="Lee S.J."/>
            <person name="Levesque L."/>
            <person name="Li R."/>
            <person name="Lin C.F."/>
            <person name="Lin M.F."/>
            <person name="Lindblad-Toh K."/>
            <person name="Llopart A."/>
            <person name="Long M."/>
            <person name="Low L."/>
            <person name="Lozovsky E."/>
            <person name="Lu J."/>
            <person name="Luo M."/>
            <person name="Machado C.A."/>
            <person name="Makalowski W."/>
            <person name="Marzo M."/>
            <person name="Matsuda M."/>
            <person name="Matzkin L."/>
            <person name="McAllister B."/>
            <person name="McBride C.S."/>
            <person name="McKernan B."/>
            <person name="McKernan K."/>
            <person name="Mendez-Lago M."/>
            <person name="Minx P."/>
            <person name="Mollenhauer M.U."/>
            <person name="Montooth K."/>
            <person name="Mount S.M."/>
            <person name="Mu X."/>
            <person name="Myers E."/>
            <person name="Negre B."/>
            <person name="Newfeld S."/>
            <person name="Nielsen R."/>
            <person name="Noor M.A."/>
            <person name="O'Grady P."/>
            <person name="Pachter L."/>
            <person name="Papaceit M."/>
            <person name="Parisi M.J."/>
            <person name="Parisi M."/>
            <person name="Parts L."/>
            <person name="Pedersen J.S."/>
            <person name="Pesole G."/>
            <person name="Phillippy A.M."/>
            <person name="Ponting C.P."/>
            <person name="Pop M."/>
            <person name="Porcelli D."/>
            <person name="Powell J.R."/>
            <person name="Prohaska S."/>
            <person name="Pruitt K."/>
            <person name="Puig M."/>
            <person name="Quesneville H."/>
            <person name="Ram K.R."/>
            <person name="Rand D."/>
            <person name="Rasmussen M.D."/>
            <person name="Reed L.K."/>
            <person name="Reenan R."/>
            <person name="Reily A."/>
            <person name="Remington K.A."/>
            <person name="Rieger T.T."/>
            <person name="Ritchie M.G."/>
            <person name="Robin C."/>
            <person name="Rogers Y.H."/>
            <person name="Rohde C."/>
            <person name="Rozas J."/>
            <person name="Rubenfield M.J."/>
            <person name="Ruiz A."/>
            <person name="Russo S."/>
            <person name="Salzberg S.L."/>
            <person name="Sanchez-Gracia A."/>
            <person name="Saranga D.J."/>
            <person name="Sato H."/>
            <person name="Schaeffer S.W."/>
            <person name="Schatz M.C."/>
            <person name="Schlenke T."/>
            <person name="Schwartz R."/>
            <person name="Segarra C."/>
            <person name="Singh R.S."/>
            <person name="Sirot L."/>
            <person name="Sirota M."/>
            <person name="Sisneros N.B."/>
            <person name="Smith C.D."/>
            <person name="Smith T.F."/>
            <person name="Spieth J."/>
            <person name="Stage D.E."/>
            <person name="Stark A."/>
            <person name="Stephan W."/>
            <person name="Strausberg R.L."/>
            <person name="Strempel S."/>
            <person name="Sturgill D."/>
            <person name="Sutton G."/>
            <person name="Sutton G.G."/>
            <person name="Tao W."/>
            <person name="Teichmann S."/>
            <person name="Tobari Y.N."/>
            <person name="Tomimura Y."/>
            <person name="Tsolas J.M."/>
            <person name="Valente V.L."/>
            <person name="Venter E."/>
            <person name="Venter J.C."/>
            <person name="Vicario S."/>
            <person name="Vieira F.G."/>
            <person name="Vilella A.J."/>
            <person name="Villasante A."/>
            <person name="Walenz B."/>
            <person name="Wang J."/>
            <person name="Wasserman M."/>
            <person name="Watts T."/>
            <person name="Wilson D."/>
            <person name="Wilson R.K."/>
            <person name="Wing R.A."/>
            <person name="Wolfner M.F."/>
            <person name="Wong A."/>
            <person name="Wong G.K."/>
            <person name="Wu C.I."/>
            <person name="Wu G."/>
            <person name="Yamamoto D."/>
            <person name="Yang H.P."/>
            <person name="Yang S.P."/>
            <person name="Yorke J.A."/>
            <person name="Yoshida K."/>
            <person name="Zdobnov E."/>
            <person name="Zhang P."/>
            <person name="Zhang Y."/>
            <person name="Zimin A.V."/>
            <person name="Baldwin J."/>
            <person name="Abdouelleil A."/>
            <person name="Abdulkadir J."/>
            <person name="Abebe A."/>
            <person name="Abera B."/>
            <person name="Abreu J."/>
            <person name="Acer S.C."/>
            <person name="Aftuck L."/>
            <person name="Alexander A."/>
            <person name="An P."/>
            <person name="Anderson E."/>
            <person name="Anderson S."/>
            <person name="Arachi H."/>
            <person name="Azer M."/>
            <person name="Bachantsang P."/>
            <person name="Barry A."/>
            <person name="Bayul T."/>
            <person name="Berlin A."/>
            <person name="Bessette D."/>
            <person name="Bloom T."/>
            <person name="Blye J."/>
            <person name="Boguslavskiy L."/>
            <person name="Bonnet C."/>
            <person name="Boukhgalter B."/>
            <person name="Bourzgui I."/>
            <person name="Brown A."/>
            <person name="Cahill P."/>
            <person name="Channer S."/>
            <person name="Cheshatsang Y."/>
            <person name="Chuda L."/>
            <person name="Citroen M."/>
            <person name="Collymore A."/>
            <person name="Cooke P."/>
            <person name="Costello M."/>
            <person name="D'Aco K."/>
            <person name="Daza R."/>
            <person name="De Haan G."/>
            <person name="DeGray S."/>
            <person name="DeMaso C."/>
            <person name="Dhargay N."/>
            <person name="Dooley K."/>
            <person name="Dooley E."/>
            <person name="Doricent M."/>
            <person name="Dorje P."/>
            <person name="Dorjee K."/>
            <person name="Dupes A."/>
            <person name="Elong R."/>
            <person name="Falk J."/>
            <person name="Farina A."/>
            <person name="Faro S."/>
            <person name="Ferguson D."/>
            <person name="Fisher S."/>
            <person name="Foley C.D."/>
            <person name="Franke A."/>
            <person name="Friedrich D."/>
            <person name="Gadbois L."/>
            <person name="Gearin G."/>
            <person name="Gearin C.R."/>
            <person name="Giannoukos G."/>
            <person name="Goode T."/>
            <person name="Graham J."/>
            <person name="Grandbois E."/>
            <person name="Grewal S."/>
            <person name="Gyaltsen K."/>
            <person name="Hafez N."/>
            <person name="Hagos B."/>
            <person name="Hall J."/>
            <person name="Henson C."/>
            <person name="Hollinger A."/>
            <person name="Honan T."/>
            <person name="Huard M.D."/>
            <person name="Hughes L."/>
            <person name="Hurhula B."/>
            <person name="Husby M.E."/>
            <person name="Kamat A."/>
            <person name="Kanga B."/>
            <person name="Kashin S."/>
            <person name="Khazanovich D."/>
            <person name="Kisner P."/>
            <person name="Lance K."/>
            <person name="Lara M."/>
            <person name="Lee W."/>
            <person name="Lennon N."/>
            <person name="Letendre F."/>
            <person name="LeVine R."/>
            <person name="Lipovsky A."/>
            <person name="Liu X."/>
            <person name="Liu J."/>
            <person name="Liu S."/>
            <person name="Lokyitsang T."/>
            <person name="Lokyitsang Y."/>
            <person name="Lubonja R."/>
            <person name="Lui A."/>
            <person name="MacDonald P."/>
            <person name="Magnisalis V."/>
            <person name="Maru K."/>
            <person name="Matthews C."/>
            <person name="McCusker W."/>
            <person name="McDonough S."/>
            <person name="Mehta T."/>
            <person name="Meldrim J."/>
            <person name="Meneus L."/>
            <person name="Mihai O."/>
            <person name="Mihalev A."/>
            <person name="Mihova T."/>
            <person name="Mittelman R."/>
            <person name="Mlenga V."/>
            <person name="Montmayeur A."/>
            <person name="Mulrain L."/>
            <person name="Navidi A."/>
            <person name="Naylor J."/>
            <person name="Negash T."/>
            <person name="Nguyen T."/>
            <person name="Nguyen N."/>
            <person name="Nicol R."/>
            <person name="Norbu C."/>
            <person name="Norbu N."/>
            <person name="Novod N."/>
            <person name="O'Neill B."/>
            <person name="Osman S."/>
            <person name="Markiewicz E."/>
            <person name="Oyono O.L."/>
            <person name="Patti C."/>
            <person name="Phunkhang P."/>
            <person name="Pierre F."/>
            <person name="Priest M."/>
            <person name="Raghuraman S."/>
            <person name="Rege F."/>
            <person name="Reyes R."/>
            <person name="Rise C."/>
            <person name="Rogov P."/>
            <person name="Ross K."/>
            <person name="Ryan E."/>
            <person name="Settipalli S."/>
            <person name="Shea T."/>
            <person name="Sherpa N."/>
            <person name="Shi L."/>
            <person name="Shih D."/>
            <person name="Sparrow T."/>
            <person name="Spaulding J."/>
            <person name="Stalker J."/>
            <person name="Stange-Thomann N."/>
            <person name="Stavropoulos S."/>
            <person name="Stone C."/>
            <person name="Strader C."/>
            <person name="Tesfaye S."/>
            <person name="Thomson T."/>
            <person name="Thoulutsang Y."/>
            <person name="Thoulutsang D."/>
            <person name="Topham K."/>
            <person name="Topping I."/>
            <person name="Tsamla T."/>
            <person name="Vassiliev H."/>
            <person name="Vo A."/>
            <person name="Wangchuk T."/>
            <person name="Wangdi T."/>
            <person name="Weiand M."/>
            <person name="Wilkinson J."/>
            <person name="Wilson A."/>
            <person name="Yadav S."/>
            <person name="Young G."/>
            <person name="Yu Q."/>
            <person name="Zembek L."/>
            <person name="Zhong D."/>
            <person name="Zimmer A."/>
            <person name="Zwirko Z."/>
            <person name="Jaffe D.B."/>
            <person name="Alvarez P."/>
            <person name="Brockman W."/>
            <person name="Butler J."/>
            <person name="Chin C."/>
            <person name="Gnerre S."/>
            <person name="Grabherr M."/>
            <person name="Kleber M."/>
            <person name="Mauceli E."/>
            <person name="MacCallum I."/>
        </authorList>
    </citation>
    <scope>NUCLEOTIDE SEQUENCE [LARGE SCALE GENOMIC DNA]</scope>
    <source>
        <strain evidence="3">Tucson 15081-1352.22</strain>
    </source>
</reference>
<dbReference type="SMART" id="SM00689">
    <property type="entry name" value="DM6"/>
    <property type="match status" value="1"/>
</dbReference>
<feature type="region of interest" description="Disordered" evidence="1">
    <location>
        <begin position="51"/>
        <end position="91"/>
    </location>
</feature>
<dbReference type="KEGG" id="dmo:Dmoj_GI18409"/>
<dbReference type="InterPro" id="IPR006611">
    <property type="entry name" value="DUF1431_DROsp"/>
</dbReference>
<dbReference type="EMBL" id="CH933808">
    <property type="protein sequence ID" value="EDW10708.2"/>
    <property type="molecule type" value="Genomic_DNA"/>
</dbReference>
<accession>B4KTY2</accession>
<feature type="region of interest" description="Disordered" evidence="1">
    <location>
        <begin position="136"/>
        <end position="185"/>
    </location>
</feature>
<name>B4KTY2_DROMO</name>
<keyword evidence="3" id="KW-1185">Reference proteome</keyword>
<gene>
    <name evidence="2" type="primary">Dmoj\GI18409</name>
    <name evidence="2" type="ORF">Dmoj_GI18409</name>
</gene>
<sequence length="221" mass="25495">MSLKNFSNSTAFFRDLPRICLKRIPTRRMVSAKVHAPHAKKESYWVQKTMKPVDKEQVRPQKSDVGSRAKPRLGFPSFSVPNRPDGIVPNFGNTRLDTRLYKPSKSLDRAFQSNWVDCAPRRKTIKHIQMIPPEIKRRVKTPKPYCPPDTPGQLPTDAKGPESEGLKGTVEDRAVQKASKRPRTRYPSFSEYKAAWKPVSSDSLHPRSVCDVWRYYQNLYR</sequence>
<dbReference type="InParanoid" id="B4KTY2"/>
<feature type="compositionally biased region" description="Basic and acidic residues" evidence="1">
    <location>
        <begin position="51"/>
        <end position="67"/>
    </location>
</feature>
<evidence type="ECO:0000256" key="1">
    <source>
        <dbReference type="SAM" id="MobiDB-lite"/>
    </source>
</evidence>
<feature type="compositionally biased region" description="Basic and acidic residues" evidence="1">
    <location>
        <begin position="159"/>
        <end position="175"/>
    </location>
</feature>
<dbReference type="HOGENOM" id="CLU_1410180_0_0_1"/>
<proteinExistence type="predicted"/>
<dbReference type="Pfam" id="PF07248">
    <property type="entry name" value="DUF1431"/>
    <property type="match status" value="1"/>
</dbReference>
<dbReference type="OrthoDB" id="7840301at2759"/>